<dbReference type="InterPro" id="IPR021403">
    <property type="entry name" value="DUF3043"/>
</dbReference>
<keyword evidence="2" id="KW-0472">Membrane</keyword>
<evidence type="ECO:0000256" key="2">
    <source>
        <dbReference type="SAM" id="Phobius"/>
    </source>
</evidence>
<dbReference type="RefSeq" id="WP_192281435.1">
    <property type="nucleotide sequence ID" value="NZ_JACZDF010000007.1"/>
</dbReference>
<reference evidence="3 4" key="1">
    <citation type="submission" date="2020-09" db="EMBL/GenBank/DDBJ databases">
        <title>Flavimobilis rhizosphaerae sp. nov., isolated from rhizosphere soil of Spartina alterniflora.</title>
        <authorList>
            <person name="Hanqin C."/>
        </authorList>
    </citation>
    <scope>NUCLEOTIDE SEQUENCE [LARGE SCALE GENOMIC DNA]</scope>
    <source>
        <strain evidence="3 4">GY 10621</strain>
    </source>
</reference>
<feature type="compositionally biased region" description="Basic and acidic residues" evidence="1">
    <location>
        <begin position="22"/>
        <end position="31"/>
    </location>
</feature>
<dbReference type="Proteomes" id="UP000642107">
    <property type="component" value="Unassembled WGS sequence"/>
</dbReference>
<protein>
    <submittedName>
        <fullName evidence="3">DUF3043 domain-containing protein</fullName>
    </submittedName>
</protein>
<dbReference type="EMBL" id="JACZDF010000007">
    <property type="protein sequence ID" value="MBD9700228.1"/>
    <property type="molecule type" value="Genomic_DNA"/>
</dbReference>
<sequence length="204" mass="23488">MFKKNRPTEDVTPQPVPEVAPELDHTADPRRKSGPTPRRSEVVASNKVPLVANDRRAAAKAQRAEMRKQRDIEYQAMLSGDERHLPYRDKGPVKRFVRDWVDARRNLGEIFLFFALAMMVVLFITPYVASDAITVILMLFLYGVVLVTIADGFLLWRKLRKALVAKFGDDVDLKAQRWYALTRAYQIRRARLPKPQVKHGEYPS</sequence>
<gene>
    <name evidence="3" type="ORF">IGS67_12140</name>
</gene>
<name>A0ABR9DTA0_9MICO</name>
<keyword evidence="2" id="KW-0812">Transmembrane</keyword>
<keyword evidence="4" id="KW-1185">Reference proteome</keyword>
<feature type="region of interest" description="Disordered" evidence="1">
    <location>
        <begin position="1"/>
        <end position="46"/>
    </location>
</feature>
<evidence type="ECO:0000313" key="3">
    <source>
        <dbReference type="EMBL" id="MBD9700228.1"/>
    </source>
</evidence>
<keyword evidence="2" id="KW-1133">Transmembrane helix</keyword>
<feature type="transmembrane region" description="Helical" evidence="2">
    <location>
        <begin position="110"/>
        <end position="129"/>
    </location>
</feature>
<evidence type="ECO:0000256" key="1">
    <source>
        <dbReference type="SAM" id="MobiDB-lite"/>
    </source>
</evidence>
<accession>A0ABR9DTA0</accession>
<proteinExistence type="predicted"/>
<feature type="transmembrane region" description="Helical" evidence="2">
    <location>
        <begin position="135"/>
        <end position="156"/>
    </location>
</feature>
<comment type="caution">
    <text evidence="3">The sequence shown here is derived from an EMBL/GenBank/DDBJ whole genome shotgun (WGS) entry which is preliminary data.</text>
</comment>
<dbReference type="Pfam" id="PF11241">
    <property type="entry name" value="DUF3043"/>
    <property type="match status" value="1"/>
</dbReference>
<organism evidence="3 4">
    <name type="scientific">Flavimobilis rhizosphaerae</name>
    <dbReference type="NCBI Taxonomy" id="2775421"/>
    <lineage>
        <taxon>Bacteria</taxon>
        <taxon>Bacillati</taxon>
        <taxon>Actinomycetota</taxon>
        <taxon>Actinomycetes</taxon>
        <taxon>Micrococcales</taxon>
        <taxon>Jonesiaceae</taxon>
        <taxon>Flavimobilis</taxon>
    </lineage>
</organism>
<evidence type="ECO:0000313" key="4">
    <source>
        <dbReference type="Proteomes" id="UP000642107"/>
    </source>
</evidence>